<sequence length="38" mass="3680">MVRSGPMHLSSATSGSSPGGAPVTAELDLDLARGSPLG</sequence>
<organism evidence="2">
    <name type="scientific">uncultured Thermomicrobiales bacterium</name>
    <dbReference type="NCBI Taxonomy" id="1645740"/>
    <lineage>
        <taxon>Bacteria</taxon>
        <taxon>Pseudomonadati</taxon>
        <taxon>Thermomicrobiota</taxon>
        <taxon>Thermomicrobia</taxon>
        <taxon>Thermomicrobiales</taxon>
        <taxon>environmental samples</taxon>
    </lineage>
</organism>
<feature type="region of interest" description="Disordered" evidence="1">
    <location>
        <begin position="1"/>
        <end position="38"/>
    </location>
</feature>
<dbReference type="AlphaFoldDB" id="A0A6J4UAB8"/>
<gene>
    <name evidence="2" type="ORF">AVDCRST_MAG87-230</name>
</gene>
<protein>
    <submittedName>
        <fullName evidence="2">Uncharacterized protein</fullName>
    </submittedName>
</protein>
<dbReference type="EMBL" id="CADCWJ010000062">
    <property type="protein sequence ID" value="CAA9542900.1"/>
    <property type="molecule type" value="Genomic_DNA"/>
</dbReference>
<proteinExistence type="predicted"/>
<evidence type="ECO:0000256" key="1">
    <source>
        <dbReference type="SAM" id="MobiDB-lite"/>
    </source>
</evidence>
<reference evidence="2" key="1">
    <citation type="submission" date="2020-02" db="EMBL/GenBank/DDBJ databases">
        <authorList>
            <person name="Meier V. D."/>
        </authorList>
    </citation>
    <scope>NUCLEOTIDE SEQUENCE</scope>
    <source>
        <strain evidence="2">AVDCRST_MAG87</strain>
    </source>
</reference>
<accession>A0A6J4UAB8</accession>
<name>A0A6J4UAB8_9BACT</name>
<feature type="compositionally biased region" description="Low complexity" evidence="1">
    <location>
        <begin position="10"/>
        <end position="25"/>
    </location>
</feature>
<evidence type="ECO:0000313" key="2">
    <source>
        <dbReference type="EMBL" id="CAA9542900.1"/>
    </source>
</evidence>